<evidence type="ECO:0000256" key="3">
    <source>
        <dbReference type="RuleBase" id="RU363019"/>
    </source>
</evidence>
<dbReference type="PANTHER" id="PTHR43246">
    <property type="entry name" value="PEPTIDYL-PROLYL CIS-TRANS ISOMERASE CYP38, CHLOROPLASTIC"/>
    <property type="match status" value="1"/>
</dbReference>
<protein>
    <recommendedName>
        <fullName evidence="3">Peptidyl-prolyl cis-trans isomerase</fullName>
        <shortName evidence="3">PPIase</shortName>
        <ecNumber evidence="3">5.2.1.8</ecNumber>
    </recommendedName>
</protein>
<keyword evidence="2 3" id="KW-0413">Isomerase</keyword>
<evidence type="ECO:0000256" key="1">
    <source>
        <dbReference type="ARBA" id="ARBA00023110"/>
    </source>
</evidence>
<gene>
    <name evidence="5" type="ORF">ESZ26_04265</name>
    <name evidence="6" type="ORF">ESZ27_03520</name>
</gene>
<proteinExistence type="inferred from homology"/>
<feature type="domain" description="PPIase cyclophilin-type" evidence="4">
    <location>
        <begin position="26"/>
        <end position="184"/>
    </location>
</feature>
<feature type="chain" id="PRO_5023144787" description="Peptidyl-prolyl cis-trans isomerase" evidence="3">
    <location>
        <begin position="28"/>
        <end position="256"/>
    </location>
</feature>
<evidence type="ECO:0000256" key="2">
    <source>
        <dbReference type="ARBA" id="ARBA00023235"/>
    </source>
</evidence>
<reference evidence="6 8" key="1">
    <citation type="submission" date="2019-07" db="EMBL/GenBank/DDBJ databases">
        <title>Genomes of sea-ice associated Colwellia species.</title>
        <authorList>
            <person name="Bowman J.P."/>
        </authorList>
    </citation>
    <scope>NUCLEOTIDE SEQUENCE [LARGE SCALE GENOMIC DNA]</scope>
    <source>
        <strain evidence="5 7">ACAM 607</strain>
        <strain evidence="6 8">IC036</strain>
    </source>
</reference>
<dbReference type="InterPro" id="IPR029000">
    <property type="entry name" value="Cyclophilin-like_dom_sf"/>
</dbReference>
<evidence type="ECO:0000313" key="8">
    <source>
        <dbReference type="Proteomes" id="UP000321917"/>
    </source>
</evidence>
<dbReference type="AlphaFoldDB" id="A0A5C6QPE8"/>
<dbReference type="InterPro" id="IPR044665">
    <property type="entry name" value="E_coli_cyclophilin_A-like"/>
</dbReference>
<sequence length="256" mass="27633">MYKASPKTLALLSACSIATLLSVSSNATIVEFETSQGNFKVNLHDKTTPKTVENFLKYINDGDYNNTVIHRLVPNFIVQAGGLRFDGDFPLTPISVDSTVNNEPLYSNVRATIAMAKVGNSPNSATSQWFINYKDNSAILDIQNGGFTVFGEVIEGMDNLDQIALLPLCQDIPMPEYTSEQCANSNFVPAVENFVTINNVTIFNSSTTTAESLSPVKNTLINKESSSGDSSGGGSLSYLALLVLSLVGLRRKTKIS</sequence>
<dbReference type="EMBL" id="VOLQ01000004">
    <property type="protein sequence ID" value="TWX70593.1"/>
    <property type="molecule type" value="Genomic_DNA"/>
</dbReference>
<dbReference type="OrthoDB" id="9807797at2"/>
<dbReference type="Proteomes" id="UP000321525">
    <property type="component" value="Unassembled WGS sequence"/>
</dbReference>
<accession>A0A5C6QPE8</accession>
<dbReference type="NCBIfam" id="TIGR03501">
    <property type="entry name" value="GlyGly_CTERM"/>
    <property type="match status" value="1"/>
</dbReference>
<dbReference type="GO" id="GO:0003755">
    <property type="term" value="F:peptidyl-prolyl cis-trans isomerase activity"/>
    <property type="evidence" value="ECO:0007669"/>
    <property type="project" value="UniProtKB-UniRule"/>
</dbReference>
<feature type="signal peptide" evidence="3">
    <location>
        <begin position="1"/>
        <end position="27"/>
    </location>
</feature>
<dbReference type="RefSeq" id="WP_146798326.1">
    <property type="nucleotide sequence ID" value="NZ_VOLP01000005.1"/>
</dbReference>
<name>A0A5C6QPE8_9GAMM</name>
<evidence type="ECO:0000313" key="6">
    <source>
        <dbReference type="EMBL" id="TWX70593.1"/>
    </source>
</evidence>
<dbReference type="InterPro" id="IPR020008">
    <property type="entry name" value="GlyGly_CTERM"/>
</dbReference>
<comment type="function">
    <text evidence="3">PPIases accelerate the folding of proteins. It catalyzes the cis-trans isomerization of proline imidic peptide bonds in oligopeptides.</text>
</comment>
<evidence type="ECO:0000259" key="4">
    <source>
        <dbReference type="PROSITE" id="PS50072"/>
    </source>
</evidence>
<keyword evidence="3" id="KW-0732">Signal</keyword>
<dbReference type="Gene3D" id="2.40.100.10">
    <property type="entry name" value="Cyclophilin-like"/>
    <property type="match status" value="1"/>
</dbReference>
<keyword evidence="7" id="KW-1185">Reference proteome</keyword>
<evidence type="ECO:0000313" key="5">
    <source>
        <dbReference type="EMBL" id="TWX62191.1"/>
    </source>
</evidence>
<keyword evidence="1 3" id="KW-0697">Rotamase</keyword>
<dbReference type="EMBL" id="VOLR01000004">
    <property type="protein sequence ID" value="TWX62191.1"/>
    <property type="molecule type" value="Genomic_DNA"/>
</dbReference>
<dbReference type="Pfam" id="PF00160">
    <property type="entry name" value="Pro_isomerase"/>
    <property type="match status" value="1"/>
</dbReference>
<comment type="similarity">
    <text evidence="3">Belongs to the cyclophilin-type PPIase family.</text>
</comment>
<dbReference type="SUPFAM" id="SSF50891">
    <property type="entry name" value="Cyclophilin-like"/>
    <property type="match status" value="1"/>
</dbReference>
<evidence type="ECO:0000313" key="7">
    <source>
        <dbReference type="Proteomes" id="UP000321525"/>
    </source>
</evidence>
<dbReference type="EC" id="5.2.1.8" evidence="3"/>
<dbReference type="PROSITE" id="PS50072">
    <property type="entry name" value="CSA_PPIASE_2"/>
    <property type="match status" value="1"/>
</dbReference>
<dbReference type="PRINTS" id="PR00153">
    <property type="entry name" value="CSAPPISMRASE"/>
</dbReference>
<comment type="catalytic activity">
    <reaction evidence="3">
        <text>[protein]-peptidylproline (omega=180) = [protein]-peptidylproline (omega=0)</text>
        <dbReference type="Rhea" id="RHEA:16237"/>
        <dbReference type="Rhea" id="RHEA-COMP:10747"/>
        <dbReference type="Rhea" id="RHEA-COMP:10748"/>
        <dbReference type="ChEBI" id="CHEBI:83833"/>
        <dbReference type="ChEBI" id="CHEBI:83834"/>
        <dbReference type="EC" id="5.2.1.8"/>
    </reaction>
</comment>
<organism evidence="6 8">
    <name type="scientific">Colwellia hornerae</name>
    <dbReference type="NCBI Taxonomy" id="89402"/>
    <lineage>
        <taxon>Bacteria</taxon>
        <taxon>Pseudomonadati</taxon>
        <taxon>Pseudomonadota</taxon>
        <taxon>Gammaproteobacteria</taxon>
        <taxon>Alteromonadales</taxon>
        <taxon>Colwelliaceae</taxon>
        <taxon>Colwellia</taxon>
    </lineage>
</organism>
<dbReference type="InterPro" id="IPR002130">
    <property type="entry name" value="Cyclophilin-type_PPIase_dom"/>
</dbReference>
<comment type="caution">
    <text evidence="6">The sequence shown here is derived from an EMBL/GenBank/DDBJ whole genome shotgun (WGS) entry which is preliminary data.</text>
</comment>
<dbReference type="Proteomes" id="UP000321917">
    <property type="component" value="Unassembled WGS sequence"/>
</dbReference>